<dbReference type="STRING" id="37658.SAMN05661086_02583"/>
<feature type="domain" description="Cell envelope-related transcriptional attenuator" evidence="12">
    <location>
        <begin position="103"/>
        <end position="253"/>
    </location>
</feature>
<keyword evidence="3" id="KW-1003">Cell membrane</keyword>
<gene>
    <name evidence="13" type="ORF">SAMN05661086_02583</name>
</gene>
<keyword evidence="8" id="KW-0804">Transcription</keyword>
<dbReference type="PANTHER" id="PTHR33392:SF8">
    <property type="entry name" value="REGULATORY PROTEIN MSRR"/>
    <property type="match status" value="1"/>
</dbReference>
<feature type="compositionally biased region" description="Polar residues" evidence="11">
    <location>
        <begin position="1"/>
        <end position="12"/>
    </location>
</feature>
<dbReference type="InterPro" id="IPR004474">
    <property type="entry name" value="LytR_CpsA_psr"/>
</dbReference>
<evidence type="ECO:0000256" key="2">
    <source>
        <dbReference type="ARBA" id="ARBA00006068"/>
    </source>
</evidence>
<proteinExistence type="inferred from homology"/>
<evidence type="ECO:0000256" key="9">
    <source>
        <dbReference type="ARBA" id="ARBA00037178"/>
    </source>
</evidence>
<dbReference type="InterPro" id="IPR050922">
    <property type="entry name" value="LytR/CpsA/Psr_CW_biosynth"/>
</dbReference>
<organism evidence="13 14">
    <name type="scientific">Anaeromicropila populeti</name>
    <dbReference type="NCBI Taxonomy" id="37658"/>
    <lineage>
        <taxon>Bacteria</taxon>
        <taxon>Bacillati</taxon>
        <taxon>Bacillota</taxon>
        <taxon>Clostridia</taxon>
        <taxon>Lachnospirales</taxon>
        <taxon>Lachnospiraceae</taxon>
        <taxon>Anaeromicropila</taxon>
    </lineage>
</organism>
<comment type="similarity">
    <text evidence="2">Belongs to the LytR/CpsA/Psr (LCP) family.</text>
</comment>
<name>A0A1I6KQH5_9FIRM</name>
<comment type="function">
    <text evidence="9">Involved in SarA attenuation. Affects resistance to oxacillin and teicoplanin, as well as the synthesis of virulence factors.</text>
</comment>
<evidence type="ECO:0000256" key="7">
    <source>
        <dbReference type="ARBA" id="ARBA00023136"/>
    </source>
</evidence>
<evidence type="ECO:0000256" key="4">
    <source>
        <dbReference type="ARBA" id="ARBA00022692"/>
    </source>
</evidence>
<dbReference type="OrthoDB" id="27330at2"/>
<keyword evidence="5" id="KW-1133">Transmembrane helix</keyword>
<dbReference type="AlphaFoldDB" id="A0A1I6KQH5"/>
<evidence type="ECO:0000256" key="10">
    <source>
        <dbReference type="ARBA" id="ARBA00040752"/>
    </source>
</evidence>
<evidence type="ECO:0000259" key="12">
    <source>
        <dbReference type="Pfam" id="PF03816"/>
    </source>
</evidence>
<evidence type="ECO:0000256" key="3">
    <source>
        <dbReference type="ARBA" id="ARBA00022475"/>
    </source>
</evidence>
<keyword evidence="6" id="KW-0805">Transcription regulation</keyword>
<protein>
    <recommendedName>
        <fullName evidence="10">Regulatory protein MsrR</fullName>
    </recommendedName>
</protein>
<dbReference type="Pfam" id="PF03816">
    <property type="entry name" value="LytR_cpsA_psr"/>
    <property type="match status" value="1"/>
</dbReference>
<dbReference type="Proteomes" id="UP000199659">
    <property type="component" value="Unassembled WGS sequence"/>
</dbReference>
<keyword evidence="14" id="KW-1185">Reference proteome</keyword>
<dbReference type="RefSeq" id="WP_092561442.1">
    <property type="nucleotide sequence ID" value="NZ_FOYZ01000010.1"/>
</dbReference>
<evidence type="ECO:0000256" key="8">
    <source>
        <dbReference type="ARBA" id="ARBA00023163"/>
    </source>
</evidence>
<dbReference type="NCBIfam" id="TIGR00350">
    <property type="entry name" value="lytR_cpsA_psr"/>
    <property type="match status" value="1"/>
</dbReference>
<sequence>MNQSTKNSQPNHGVSRKKKKSRKVLLIKRIVLVAFLMLAVVSGHVAARINHSMEEVLNLVERDPATDLSTVEVDSDNLVSDDKIINILLIGSDKRGSWKETGRSDSVMIATLDNKNKRIKLTSIMRDLYITIPSYGENRFNAAYSFGGVSLVYQTIADNFDLKLDGYVVVDFEAFKKVINIIGGVEIELTDAEQEYLVTHYKSGTVHELVPGVNNMDGNQALAYSRIRQDAKADFGRTERQRKVLAAIFKKAKSMPLSDLVELAKEIVQNVSTDLTNDEIISYMKSVLLLGTTELDQMRIPVDNSFRNERIGGKAVLVPDPDLEENKRALHDFIFLYNGSDR</sequence>
<keyword evidence="4" id="KW-0812">Transmembrane</keyword>
<dbReference type="EMBL" id="FOYZ01000010">
    <property type="protein sequence ID" value="SFR93483.1"/>
    <property type="molecule type" value="Genomic_DNA"/>
</dbReference>
<feature type="region of interest" description="Disordered" evidence="11">
    <location>
        <begin position="1"/>
        <end position="20"/>
    </location>
</feature>
<accession>A0A1I6KQH5</accession>
<evidence type="ECO:0000313" key="14">
    <source>
        <dbReference type="Proteomes" id="UP000199659"/>
    </source>
</evidence>
<dbReference type="PANTHER" id="PTHR33392">
    <property type="entry name" value="POLYISOPRENYL-TEICHOIC ACID--PEPTIDOGLYCAN TEICHOIC ACID TRANSFERASE TAGU"/>
    <property type="match status" value="1"/>
</dbReference>
<evidence type="ECO:0000256" key="6">
    <source>
        <dbReference type="ARBA" id="ARBA00023015"/>
    </source>
</evidence>
<dbReference type="GO" id="GO:0005886">
    <property type="term" value="C:plasma membrane"/>
    <property type="evidence" value="ECO:0007669"/>
    <property type="project" value="UniProtKB-SubCell"/>
</dbReference>
<reference evidence="13 14" key="1">
    <citation type="submission" date="2016-10" db="EMBL/GenBank/DDBJ databases">
        <authorList>
            <person name="de Groot N.N."/>
        </authorList>
    </citation>
    <scope>NUCLEOTIDE SEQUENCE [LARGE SCALE GENOMIC DNA]</scope>
    <source>
        <strain evidence="13 14">743A</strain>
    </source>
</reference>
<comment type="subcellular location">
    <subcellularLocation>
        <location evidence="1">Cell membrane</location>
        <topology evidence="1">Single-pass type II membrane protein</topology>
    </subcellularLocation>
</comment>
<evidence type="ECO:0000313" key="13">
    <source>
        <dbReference type="EMBL" id="SFR93483.1"/>
    </source>
</evidence>
<keyword evidence="7" id="KW-0472">Membrane</keyword>
<evidence type="ECO:0000256" key="1">
    <source>
        <dbReference type="ARBA" id="ARBA00004401"/>
    </source>
</evidence>
<evidence type="ECO:0000256" key="5">
    <source>
        <dbReference type="ARBA" id="ARBA00022989"/>
    </source>
</evidence>
<evidence type="ECO:0000256" key="11">
    <source>
        <dbReference type="SAM" id="MobiDB-lite"/>
    </source>
</evidence>
<dbReference type="Gene3D" id="3.40.630.190">
    <property type="entry name" value="LCP protein"/>
    <property type="match status" value="1"/>
</dbReference>